<feature type="compositionally biased region" description="Polar residues" evidence="1">
    <location>
        <begin position="48"/>
        <end position="59"/>
    </location>
</feature>
<evidence type="ECO:0000313" key="2">
    <source>
        <dbReference type="Proteomes" id="UP000095280"/>
    </source>
</evidence>
<dbReference type="WBParaSite" id="maker-unitig_31507-snap-gene-0.2-mRNA-1">
    <property type="protein sequence ID" value="maker-unitig_31507-snap-gene-0.2-mRNA-1"/>
    <property type="gene ID" value="maker-unitig_31507-snap-gene-0.2"/>
</dbReference>
<evidence type="ECO:0000256" key="1">
    <source>
        <dbReference type="SAM" id="MobiDB-lite"/>
    </source>
</evidence>
<sequence>GQIKEAAGSNKKQQQAKQAISCTVGSEEARPKPSQWQSGPQPAALADQNPSQRAASSQWRGDMKSQPDIIMQQPDGTAVWGTCQELPGQEFPCRDALQQRGYPTRTQFRTRTGALFDASPPASNPRCSLYRREISSRELRWRCPWRSCASCTWATSSPAARRATCTVATLPQALWCQPVSDEEWRFLHPAAGVPEKD</sequence>
<evidence type="ECO:0000313" key="3">
    <source>
        <dbReference type="WBParaSite" id="maker-unitig_31507-snap-gene-0.2-mRNA-1"/>
    </source>
</evidence>
<dbReference type="AlphaFoldDB" id="A0A1I8FEB2"/>
<proteinExistence type="predicted"/>
<reference evidence="3" key="1">
    <citation type="submission" date="2016-11" db="UniProtKB">
        <authorList>
            <consortium name="WormBaseParasite"/>
        </authorList>
    </citation>
    <scope>IDENTIFICATION</scope>
</reference>
<organism evidence="2 3">
    <name type="scientific">Macrostomum lignano</name>
    <dbReference type="NCBI Taxonomy" id="282301"/>
    <lineage>
        <taxon>Eukaryota</taxon>
        <taxon>Metazoa</taxon>
        <taxon>Spiralia</taxon>
        <taxon>Lophotrochozoa</taxon>
        <taxon>Platyhelminthes</taxon>
        <taxon>Rhabditophora</taxon>
        <taxon>Macrostomorpha</taxon>
        <taxon>Macrostomida</taxon>
        <taxon>Macrostomidae</taxon>
        <taxon>Macrostomum</taxon>
    </lineage>
</organism>
<name>A0A1I8FEB2_9PLAT</name>
<keyword evidence="2" id="KW-1185">Reference proteome</keyword>
<dbReference type="Proteomes" id="UP000095280">
    <property type="component" value="Unplaced"/>
</dbReference>
<feature type="compositionally biased region" description="Polar residues" evidence="1">
    <location>
        <begin position="10"/>
        <end position="24"/>
    </location>
</feature>
<accession>A0A1I8FEB2</accession>
<protein>
    <submittedName>
        <fullName evidence="3">FGE-sulfatase domain-containing protein</fullName>
    </submittedName>
</protein>
<feature type="region of interest" description="Disordered" evidence="1">
    <location>
        <begin position="1"/>
        <end position="63"/>
    </location>
</feature>